<organism evidence="2 3">
    <name type="scientific">Limnobacter parvus</name>
    <dbReference type="NCBI Taxonomy" id="2939690"/>
    <lineage>
        <taxon>Bacteria</taxon>
        <taxon>Pseudomonadati</taxon>
        <taxon>Pseudomonadota</taxon>
        <taxon>Betaproteobacteria</taxon>
        <taxon>Burkholderiales</taxon>
        <taxon>Burkholderiaceae</taxon>
        <taxon>Limnobacter</taxon>
    </lineage>
</organism>
<dbReference type="Proteomes" id="UP001165267">
    <property type="component" value="Unassembled WGS sequence"/>
</dbReference>
<gene>
    <name evidence="2" type="ORF">NSP04_01670</name>
</gene>
<evidence type="ECO:0000313" key="2">
    <source>
        <dbReference type="EMBL" id="MCR2745351.1"/>
    </source>
</evidence>
<proteinExistence type="predicted"/>
<name>A0ABT1XEL9_9BURK</name>
<evidence type="ECO:0000313" key="3">
    <source>
        <dbReference type="Proteomes" id="UP001165267"/>
    </source>
</evidence>
<accession>A0ABT1XEL9</accession>
<dbReference type="RefSeq" id="WP_257510594.1">
    <property type="nucleotide sequence ID" value="NZ_JANKHG010000001.1"/>
</dbReference>
<protein>
    <recommendedName>
        <fullName evidence="4">Lipoprotein</fullName>
    </recommendedName>
</protein>
<feature type="chain" id="PRO_5046034960" description="Lipoprotein" evidence="1">
    <location>
        <begin position="18"/>
        <end position="198"/>
    </location>
</feature>
<evidence type="ECO:0008006" key="4">
    <source>
        <dbReference type="Google" id="ProtNLM"/>
    </source>
</evidence>
<comment type="caution">
    <text evidence="2">The sequence shown here is derived from an EMBL/GenBank/DDBJ whole genome shotgun (WGS) entry which is preliminary data.</text>
</comment>
<keyword evidence="3" id="KW-1185">Reference proteome</keyword>
<feature type="signal peptide" evidence="1">
    <location>
        <begin position="1"/>
        <end position="17"/>
    </location>
</feature>
<reference evidence="2" key="1">
    <citation type="submission" date="2022-07" db="EMBL/GenBank/DDBJ databases">
        <authorList>
            <person name="Xamxidin M."/>
        </authorList>
    </citation>
    <scope>NUCLEOTIDE SEQUENCE</scope>
    <source>
        <strain evidence="2">YS8-69</strain>
    </source>
</reference>
<sequence>MHLIPIITAMLVMSACAAKPTTVNKSFVYENFLGEGRPEFRATTQNLELRNSPVSESSISQVAPISDSKALPFDKVVTKTIEAGNIKVSGDVFVKTRSFGEIEKLTAEAYYDESIAWEDRTINADDKPTLLMWLSEGNCLIKIKQTVDEISDCPTESAGLWVLLNQPKTETWIEARINESKGWVKVDGQQVKEVSRNF</sequence>
<evidence type="ECO:0000256" key="1">
    <source>
        <dbReference type="SAM" id="SignalP"/>
    </source>
</evidence>
<keyword evidence="1" id="KW-0732">Signal</keyword>
<dbReference type="EMBL" id="JANKHG010000001">
    <property type="protein sequence ID" value="MCR2745351.1"/>
    <property type="molecule type" value="Genomic_DNA"/>
</dbReference>